<evidence type="ECO:0000313" key="1">
    <source>
        <dbReference type="EMBL" id="QJA71437.1"/>
    </source>
</evidence>
<reference evidence="2" key="1">
    <citation type="submission" date="2020-03" db="EMBL/GenBank/DDBJ databases">
        <title>The deep terrestrial virosphere.</title>
        <authorList>
            <person name="Holmfeldt K."/>
            <person name="Nilsson E."/>
            <person name="Simone D."/>
            <person name="Lopez-Fernandez M."/>
            <person name="Wu X."/>
            <person name="de Brujin I."/>
            <person name="Lundin D."/>
            <person name="Andersson A."/>
            <person name="Bertilsson S."/>
            <person name="Dopson M."/>
        </authorList>
    </citation>
    <scope>NUCLEOTIDE SEQUENCE</scope>
    <source>
        <strain evidence="1">MM415A03179</strain>
        <strain evidence="2">MM415B03342</strain>
    </source>
</reference>
<proteinExistence type="predicted"/>
<dbReference type="AlphaFoldDB" id="A0A6M3L9K6"/>
<sequence>MINKLIGKEDSRCSGRSTGIALYSIGMAMITPNKAIKIKDHHGTVEADKYLSRYIEDIVNKLKLKYFRIIRESNNFFIIYEVFE</sequence>
<protein>
    <submittedName>
        <fullName evidence="2">Uncharacterized protein</fullName>
    </submittedName>
</protein>
<name>A0A6M3L9K6_9ZZZZ</name>
<gene>
    <name evidence="1" type="ORF">MM415A03179_0011</name>
    <name evidence="2" type="ORF">MM415B03342_0011</name>
</gene>
<dbReference type="EMBL" id="MT142994">
    <property type="protein sequence ID" value="QJA91536.1"/>
    <property type="molecule type" value="Genomic_DNA"/>
</dbReference>
<evidence type="ECO:0000313" key="2">
    <source>
        <dbReference type="EMBL" id="QJA91536.1"/>
    </source>
</evidence>
<organism evidence="2">
    <name type="scientific">viral metagenome</name>
    <dbReference type="NCBI Taxonomy" id="1070528"/>
    <lineage>
        <taxon>unclassified sequences</taxon>
        <taxon>metagenomes</taxon>
        <taxon>organismal metagenomes</taxon>
    </lineage>
</organism>
<accession>A0A6M3L9K6</accession>
<dbReference type="EMBL" id="MT141873">
    <property type="protein sequence ID" value="QJA71437.1"/>
    <property type="molecule type" value="Genomic_DNA"/>
</dbReference>